<sequence length="309" mass="34748">MADENNNSPIMEFDDIGDAVRGHRPLHKARKYRVDVADETLKTTKIKLDDPIPLGRQILEAVGAHPVEEHGLIAVLGNGDFEDISLDEPFDLRGRGAEKVIYFMTDRSFKFKIDHRDLEWGKSLISGFVLKKLASLPAGYDLYMEVPGGKGHDELIEDCAVINLGERGVERFITVMAETTEGLEPLPPKDREYLEAEGFSYEFQTHGGQAGVIIKDFPLPENAYNNDTADLLILLPRGYPDARPDMFFVDPWLKLKKTGAEARCANVPHVFGNRTWQRWSRHSTAWRPGIDGLHTMVARARCALEKGHV</sequence>
<dbReference type="InterPro" id="IPR025701">
    <property type="entry name" value="UBQ-conjugat_E2_E"/>
</dbReference>
<dbReference type="Pfam" id="PF14462">
    <property type="entry name" value="Prok-E2_E"/>
    <property type="match status" value="1"/>
</dbReference>
<protein>
    <submittedName>
        <fullName evidence="2">Multiubiquitin</fullName>
    </submittedName>
</protein>
<feature type="domain" description="Multi-ubiquitin" evidence="1">
    <location>
        <begin position="109"/>
        <end position="174"/>
    </location>
</feature>
<evidence type="ECO:0000313" key="2">
    <source>
        <dbReference type="EMBL" id="SCZ51259.1"/>
    </source>
</evidence>
<organism evidence="2 3">
    <name type="scientific">Epibacterium ulvae</name>
    <dbReference type="NCBI Taxonomy" id="1156985"/>
    <lineage>
        <taxon>Bacteria</taxon>
        <taxon>Pseudomonadati</taxon>
        <taxon>Pseudomonadota</taxon>
        <taxon>Alphaproteobacteria</taxon>
        <taxon>Rhodobacterales</taxon>
        <taxon>Roseobacteraceae</taxon>
        <taxon>Epibacterium</taxon>
    </lineage>
</organism>
<gene>
    <name evidence="2" type="ORF">SAMN04488118_101449</name>
</gene>
<reference evidence="2 3" key="1">
    <citation type="submission" date="2016-10" db="EMBL/GenBank/DDBJ databases">
        <authorList>
            <person name="de Groot N.N."/>
        </authorList>
    </citation>
    <scope>NUCLEOTIDE SEQUENCE [LARGE SCALE GENOMIC DNA]</scope>
    <source>
        <strain evidence="2 3">U95</strain>
    </source>
</reference>
<dbReference type="EMBL" id="FMWG01000001">
    <property type="protein sequence ID" value="SCZ51259.1"/>
    <property type="molecule type" value="Genomic_DNA"/>
</dbReference>
<dbReference type="Pfam" id="PF14452">
    <property type="entry name" value="Multi_ubiq"/>
    <property type="match status" value="2"/>
</dbReference>
<dbReference type="Proteomes" id="UP000198767">
    <property type="component" value="Unassembled WGS sequence"/>
</dbReference>
<dbReference type="STRING" id="1156985.SAMN04488118_101449"/>
<dbReference type="RefSeq" id="WP_090215481.1">
    <property type="nucleotide sequence ID" value="NZ_FMWG01000001.1"/>
</dbReference>
<evidence type="ECO:0000259" key="1">
    <source>
        <dbReference type="Pfam" id="PF14452"/>
    </source>
</evidence>
<proteinExistence type="predicted"/>
<name>A0A1G5PQC1_9RHOB</name>
<dbReference type="OrthoDB" id="512401at2"/>
<dbReference type="InterPro" id="IPR027802">
    <property type="entry name" value="Multi-ubiquitin_dom"/>
</dbReference>
<feature type="domain" description="Multi-ubiquitin" evidence="1">
    <location>
        <begin position="41"/>
        <end position="102"/>
    </location>
</feature>
<accession>A0A1G5PQC1</accession>
<evidence type="ECO:0000313" key="3">
    <source>
        <dbReference type="Proteomes" id="UP000198767"/>
    </source>
</evidence>
<keyword evidence="3" id="KW-1185">Reference proteome</keyword>
<dbReference type="AlphaFoldDB" id="A0A1G5PQC1"/>